<feature type="transmembrane region" description="Helical" evidence="2">
    <location>
        <begin position="105"/>
        <end position="127"/>
    </location>
</feature>
<dbReference type="AlphaFoldDB" id="A0A1R2C3S7"/>
<accession>A0A1R2C3S7</accession>
<keyword evidence="4" id="KW-1185">Reference proteome</keyword>
<proteinExistence type="predicted"/>
<name>A0A1R2C3S7_9CILI</name>
<protein>
    <submittedName>
        <fullName evidence="3">Uncharacterized protein</fullName>
    </submittedName>
</protein>
<sequence length="238" mass="27226">MLLPSFGFRAYTRQQWDSPNVWIVLINSLLCILGSIFQEAMVRRIKKNLGYYGLGFFILSLPLTFFNILFSDPAPYFTLCTYGCFSIEPCSTKDQNWGNIVSLSFVFACAFLLSANVLAIWFIIGFIRLGPEEINKVIIEVKEKYAKSLEKQAQGKEEDSEDDQEDDQEPDKTKVRDDGDKGFYDIHSVKDPRETEEPFYGYHNGKLAKVGQKNSLQGLRAEFADVPISMRPIPYIKK</sequence>
<evidence type="ECO:0000256" key="2">
    <source>
        <dbReference type="SAM" id="Phobius"/>
    </source>
</evidence>
<organism evidence="3 4">
    <name type="scientific">Stentor coeruleus</name>
    <dbReference type="NCBI Taxonomy" id="5963"/>
    <lineage>
        <taxon>Eukaryota</taxon>
        <taxon>Sar</taxon>
        <taxon>Alveolata</taxon>
        <taxon>Ciliophora</taxon>
        <taxon>Postciliodesmatophora</taxon>
        <taxon>Heterotrichea</taxon>
        <taxon>Heterotrichida</taxon>
        <taxon>Stentoridae</taxon>
        <taxon>Stentor</taxon>
    </lineage>
</organism>
<feature type="transmembrane region" description="Helical" evidence="2">
    <location>
        <begin position="20"/>
        <end position="37"/>
    </location>
</feature>
<feature type="region of interest" description="Disordered" evidence="1">
    <location>
        <begin position="152"/>
        <end position="197"/>
    </location>
</feature>
<dbReference type="EMBL" id="MPUH01000297">
    <property type="protein sequence ID" value="OMJ83630.1"/>
    <property type="molecule type" value="Genomic_DNA"/>
</dbReference>
<gene>
    <name evidence="3" type="ORF">SteCoe_15419</name>
</gene>
<feature type="compositionally biased region" description="Acidic residues" evidence="1">
    <location>
        <begin position="158"/>
        <end position="169"/>
    </location>
</feature>
<feature type="compositionally biased region" description="Basic and acidic residues" evidence="1">
    <location>
        <begin position="170"/>
        <end position="196"/>
    </location>
</feature>
<keyword evidence="2" id="KW-0812">Transmembrane</keyword>
<dbReference type="Proteomes" id="UP000187209">
    <property type="component" value="Unassembled WGS sequence"/>
</dbReference>
<evidence type="ECO:0000313" key="3">
    <source>
        <dbReference type="EMBL" id="OMJ83630.1"/>
    </source>
</evidence>
<keyword evidence="2" id="KW-1133">Transmembrane helix</keyword>
<reference evidence="3 4" key="1">
    <citation type="submission" date="2016-11" db="EMBL/GenBank/DDBJ databases">
        <title>The macronuclear genome of Stentor coeruleus: a giant cell with tiny introns.</title>
        <authorList>
            <person name="Slabodnick M."/>
            <person name="Ruby J.G."/>
            <person name="Reiff S.B."/>
            <person name="Swart E.C."/>
            <person name="Gosai S."/>
            <person name="Prabakaran S."/>
            <person name="Witkowska E."/>
            <person name="Larue G.E."/>
            <person name="Fisher S."/>
            <person name="Freeman R.M."/>
            <person name="Gunawardena J."/>
            <person name="Chu W."/>
            <person name="Stover N.A."/>
            <person name="Gregory B.D."/>
            <person name="Nowacki M."/>
            <person name="Derisi J."/>
            <person name="Roy S.W."/>
            <person name="Marshall W.F."/>
            <person name="Sood P."/>
        </authorList>
    </citation>
    <scope>NUCLEOTIDE SEQUENCE [LARGE SCALE GENOMIC DNA]</scope>
    <source>
        <strain evidence="3">WM001</strain>
    </source>
</reference>
<evidence type="ECO:0000313" key="4">
    <source>
        <dbReference type="Proteomes" id="UP000187209"/>
    </source>
</evidence>
<evidence type="ECO:0000256" key="1">
    <source>
        <dbReference type="SAM" id="MobiDB-lite"/>
    </source>
</evidence>
<keyword evidence="2" id="KW-0472">Membrane</keyword>
<comment type="caution">
    <text evidence="3">The sequence shown here is derived from an EMBL/GenBank/DDBJ whole genome shotgun (WGS) entry which is preliminary data.</text>
</comment>
<feature type="transmembrane region" description="Helical" evidence="2">
    <location>
        <begin position="49"/>
        <end position="70"/>
    </location>
</feature>